<dbReference type="AlphaFoldDB" id="A0A7J7UJI6"/>
<gene>
    <name evidence="1" type="ORF">mRhiFer1_008570</name>
</gene>
<accession>A0A7J7UJI6</accession>
<name>A0A7J7UJI6_RHIFE</name>
<proteinExistence type="predicted"/>
<dbReference type="EMBL" id="JACAGC010000016">
    <property type="protein sequence ID" value="KAF6313045.1"/>
    <property type="molecule type" value="Genomic_DNA"/>
</dbReference>
<organism evidence="1 2">
    <name type="scientific">Rhinolophus ferrumequinum</name>
    <name type="common">Greater horseshoe bat</name>
    <dbReference type="NCBI Taxonomy" id="59479"/>
    <lineage>
        <taxon>Eukaryota</taxon>
        <taxon>Metazoa</taxon>
        <taxon>Chordata</taxon>
        <taxon>Craniata</taxon>
        <taxon>Vertebrata</taxon>
        <taxon>Euteleostomi</taxon>
        <taxon>Mammalia</taxon>
        <taxon>Eutheria</taxon>
        <taxon>Laurasiatheria</taxon>
        <taxon>Chiroptera</taxon>
        <taxon>Yinpterochiroptera</taxon>
        <taxon>Rhinolophoidea</taxon>
        <taxon>Rhinolophidae</taxon>
        <taxon>Rhinolophinae</taxon>
        <taxon>Rhinolophus</taxon>
    </lineage>
</organism>
<protein>
    <submittedName>
        <fullName evidence="1">Uncharacterized protein</fullName>
    </submittedName>
</protein>
<dbReference type="Proteomes" id="UP000585614">
    <property type="component" value="Unassembled WGS sequence"/>
</dbReference>
<evidence type="ECO:0000313" key="2">
    <source>
        <dbReference type="Proteomes" id="UP000585614"/>
    </source>
</evidence>
<evidence type="ECO:0000313" key="1">
    <source>
        <dbReference type="EMBL" id="KAF6313045.1"/>
    </source>
</evidence>
<comment type="caution">
    <text evidence="1">The sequence shown here is derived from an EMBL/GenBank/DDBJ whole genome shotgun (WGS) entry which is preliminary data.</text>
</comment>
<reference evidence="1 2" key="1">
    <citation type="journal article" date="2020" name="Nature">
        <title>Six reference-quality genomes reveal evolution of bat adaptations.</title>
        <authorList>
            <person name="Jebb D."/>
            <person name="Huang Z."/>
            <person name="Pippel M."/>
            <person name="Hughes G.M."/>
            <person name="Lavrichenko K."/>
            <person name="Devanna P."/>
            <person name="Winkler S."/>
            <person name="Jermiin L.S."/>
            <person name="Skirmuntt E.C."/>
            <person name="Katzourakis A."/>
            <person name="Burkitt-Gray L."/>
            <person name="Ray D.A."/>
            <person name="Sullivan K.A.M."/>
            <person name="Roscito J.G."/>
            <person name="Kirilenko B.M."/>
            <person name="Davalos L.M."/>
            <person name="Corthals A.P."/>
            <person name="Power M.L."/>
            <person name="Jones G."/>
            <person name="Ransome R.D."/>
            <person name="Dechmann D.K.N."/>
            <person name="Locatelli A.G."/>
            <person name="Puechmaille S.J."/>
            <person name="Fedrigo O."/>
            <person name="Jarvis E.D."/>
            <person name="Hiller M."/>
            <person name="Vernes S.C."/>
            <person name="Myers E.W."/>
            <person name="Teeling E.C."/>
        </authorList>
    </citation>
    <scope>NUCLEOTIDE SEQUENCE [LARGE SCALE GENOMIC DNA]</scope>
    <source>
        <strain evidence="1">MRhiFer1</strain>
        <tissue evidence="1">Lung</tissue>
    </source>
</reference>
<sequence>MRLPRWPQSVQAEGWALGPSTKSVGAQHDELRDVKEQRALLMTGKGSWPGGAAKGWRKWPPQAFLCGYWRCRTSIFRVACKGCRPLPPSNHHHGPWPAVTEQGSLSWRCQLCSHPPSDSPSVNCQDGPGRDLCLDSGSFPLSFLVLSADEYFWSAGQERPVALACQACQDLFGTHTELTLVRVPWD</sequence>